<protein>
    <submittedName>
        <fullName evidence="1">Uncharacterized protein</fullName>
    </submittedName>
</protein>
<organism evidence="1">
    <name type="scientific">Streptococcus sanguinis</name>
    <dbReference type="NCBI Taxonomy" id="1305"/>
    <lineage>
        <taxon>Bacteria</taxon>
        <taxon>Bacillati</taxon>
        <taxon>Bacillota</taxon>
        <taxon>Bacilli</taxon>
        <taxon>Lactobacillales</taxon>
        <taxon>Streptococcaceae</taxon>
        <taxon>Streptococcus</taxon>
    </lineage>
</organism>
<gene>
    <name evidence="1" type="ORF">HGP05_09650</name>
</gene>
<dbReference type="AlphaFoldDB" id="A0A7Y0VBI5"/>
<accession>A0A7Y0VBI5</accession>
<proteinExistence type="predicted"/>
<dbReference type="EMBL" id="JABBCN010000004">
    <property type="protein sequence ID" value="NMX24843.1"/>
    <property type="molecule type" value="Genomic_DNA"/>
</dbReference>
<evidence type="ECO:0000313" key="1">
    <source>
        <dbReference type="EMBL" id="NMX24843.1"/>
    </source>
</evidence>
<reference evidence="1" key="1">
    <citation type="submission" date="2020-04" db="EMBL/GenBank/DDBJ databases">
        <authorList>
            <person name="Chakraborty B."/>
            <person name="Walker A.R."/>
            <person name="Burne R.A."/>
        </authorList>
    </citation>
    <scope>NUCLEOTIDE SEQUENCE [LARGE SCALE GENOMIC DNA]</scope>
    <source>
        <strain evidence="1">BCA8</strain>
    </source>
</reference>
<sequence>MILEEAELAGFLYGKVSSHFGKAGSSLQAPQSLPLISAVELQKIVTLL</sequence>
<comment type="caution">
    <text evidence="1">The sequence shown here is derived from an EMBL/GenBank/DDBJ whole genome shotgun (WGS) entry which is preliminary data.</text>
</comment>
<name>A0A7Y0VBI5_STRSA</name>